<feature type="transmembrane region" description="Helical" evidence="2">
    <location>
        <begin position="270"/>
        <end position="291"/>
    </location>
</feature>
<dbReference type="Pfam" id="PF02517">
    <property type="entry name" value="Rce1-like"/>
    <property type="match status" value="1"/>
</dbReference>
<dbReference type="InterPro" id="IPR001202">
    <property type="entry name" value="WW_dom"/>
</dbReference>
<organism evidence="4 5">
    <name type="scientific">Janibacter alkaliphilus</name>
    <dbReference type="NCBI Taxonomy" id="1069963"/>
    <lineage>
        <taxon>Bacteria</taxon>
        <taxon>Bacillati</taxon>
        <taxon>Actinomycetota</taxon>
        <taxon>Actinomycetes</taxon>
        <taxon>Micrococcales</taxon>
        <taxon>Intrasporangiaceae</taxon>
        <taxon>Janibacter</taxon>
    </lineage>
</organism>
<feature type="compositionally biased region" description="Pro residues" evidence="1">
    <location>
        <begin position="178"/>
        <end position="193"/>
    </location>
</feature>
<reference evidence="4 5" key="1">
    <citation type="submission" date="2020-07" db="EMBL/GenBank/DDBJ databases">
        <title>Sequencing the genomes of 1000 actinobacteria strains.</title>
        <authorList>
            <person name="Klenk H.-P."/>
        </authorList>
    </citation>
    <scope>NUCLEOTIDE SEQUENCE [LARGE SCALE GENOMIC DNA]</scope>
    <source>
        <strain evidence="4 5">DSM 24723</strain>
    </source>
</reference>
<keyword evidence="2" id="KW-0812">Transmembrane</keyword>
<keyword evidence="2" id="KW-1133">Transmembrane helix</keyword>
<keyword evidence="5" id="KW-1185">Reference proteome</keyword>
<protein>
    <recommendedName>
        <fullName evidence="3">WW domain-containing protein</fullName>
    </recommendedName>
</protein>
<dbReference type="EMBL" id="JACBZX010000001">
    <property type="protein sequence ID" value="NYG37221.1"/>
    <property type="molecule type" value="Genomic_DNA"/>
</dbReference>
<feature type="compositionally biased region" description="Low complexity" evidence="1">
    <location>
        <begin position="151"/>
        <end position="161"/>
    </location>
</feature>
<proteinExistence type="predicted"/>
<feature type="transmembrane region" description="Helical" evidence="2">
    <location>
        <begin position="407"/>
        <end position="424"/>
    </location>
</feature>
<name>A0A852XFK0_9MICO</name>
<sequence>MAPAPLILLVGSAAWPTGPASRAWQALQDAAPGALLQPAIAGVRLGAEVDGVWLMAPPPGEPAEVHDATIGDALHLGIPLLGSLAGPEVGGRGEELTRAPGSRWRLEGTVDAAPVLGLEGHPFARLTGAALTATEGPHLLVTGLARAAGARAAQRPEARPATPAPPGTAAVPSSWPATPVPPGMPAPPPPMVSPGPSGWAPLPDDGTPRPYVHQMRTSGYRWWRPFLALAVGIGSYLAFSCIIGAAWLIADPDMMSIEGIEDVDLLDPRTMLFNNLTLAALIPAVLLATRVGHWRPAGRIWSVTGRLRWRWLAQAGLVTLLLWGGYLAMAWLLGGGETSSRPEHLGWLLVITLLTTPLQAAGEEVAFRGALLQGVGAWIRNPVVAIVVGTVLSTGLFAAAHGSPDPWTLIDLGGMAAATCYLTWRTGGIEAATALHVVNNLVITVGLLLLGGLESAYVTGETSGNAAASLISLVATAGMTLVLVEVAKRVGVAPARPGRPAEG</sequence>
<feature type="transmembrane region" description="Helical" evidence="2">
    <location>
        <begin position="383"/>
        <end position="401"/>
    </location>
</feature>
<dbReference type="InterPro" id="IPR003675">
    <property type="entry name" value="Rce1/LyrA-like_dom"/>
</dbReference>
<feature type="transmembrane region" description="Helical" evidence="2">
    <location>
        <begin position="465"/>
        <end position="487"/>
    </location>
</feature>
<keyword evidence="2" id="KW-0472">Membrane</keyword>
<evidence type="ECO:0000256" key="1">
    <source>
        <dbReference type="SAM" id="MobiDB-lite"/>
    </source>
</evidence>
<dbReference type="GO" id="GO:0080120">
    <property type="term" value="P:CAAX-box protein maturation"/>
    <property type="evidence" value="ECO:0007669"/>
    <property type="project" value="UniProtKB-ARBA"/>
</dbReference>
<gene>
    <name evidence="4" type="ORF">BJY28_001690</name>
</gene>
<comment type="caution">
    <text evidence="4">The sequence shown here is derived from an EMBL/GenBank/DDBJ whole genome shotgun (WGS) entry which is preliminary data.</text>
</comment>
<evidence type="ECO:0000259" key="3">
    <source>
        <dbReference type="PROSITE" id="PS50020"/>
    </source>
</evidence>
<feature type="region of interest" description="Disordered" evidence="1">
    <location>
        <begin position="151"/>
        <end position="205"/>
    </location>
</feature>
<feature type="transmembrane region" description="Helical" evidence="2">
    <location>
        <begin position="431"/>
        <end position="453"/>
    </location>
</feature>
<feature type="domain" description="WW" evidence="3">
    <location>
        <begin position="193"/>
        <end position="227"/>
    </location>
</feature>
<evidence type="ECO:0000313" key="4">
    <source>
        <dbReference type="EMBL" id="NYG37221.1"/>
    </source>
</evidence>
<dbReference type="RefSeq" id="WP_179462625.1">
    <property type="nucleotide sequence ID" value="NZ_JACBZX010000001.1"/>
</dbReference>
<feature type="transmembrane region" description="Helical" evidence="2">
    <location>
        <begin position="311"/>
        <end position="333"/>
    </location>
</feature>
<accession>A0A852XFK0</accession>
<dbReference type="GO" id="GO:0004175">
    <property type="term" value="F:endopeptidase activity"/>
    <property type="evidence" value="ECO:0007669"/>
    <property type="project" value="UniProtKB-ARBA"/>
</dbReference>
<evidence type="ECO:0000313" key="5">
    <source>
        <dbReference type="Proteomes" id="UP000592181"/>
    </source>
</evidence>
<feature type="transmembrane region" description="Helical" evidence="2">
    <location>
        <begin position="345"/>
        <end position="362"/>
    </location>
</feature>
<feature type="transmembrane region" description="Helical" evidence="2">
    <location>
        <begin position="226"/>
        <end position="250"/>
    </location>
</feature>
<dbReference type="Proteomes" id="UP000592181">
    <property type="component" value="Unassembled WGS sequence"/>
</dbReference>
<evidence type="ECO:0000256" key="2">
    <source>
        <dbReference type="SAM" id="Phobius"/>
    </source>
</evidence>
<dbReference type="AlphaFoldDB" id="A0A852XFK0"/>
<dbReference type="PROSITE" id="PS50020">
    <property type="entry name" value="WW_DOMAIN_2"/>
    <property type="match status" value="1"/>
</dbReference>